<comment type="caution">
    <text evidence="1">The sequence shown here is derived from an EMBL/GenBank/DDBJ whole genome shotgun (WGS) entry which is preliminary data.</text>
</comment>
<protein>
    <submittedName>
        <fullName evidence="1">Uncharacterized protein</fullName>
    </submittedName>
</protein>
<reference evidence="1" key="1">
    <citation type="journal article" date="2015" name="Proc. Natl. Acad. Sci. U.S.A.">
        <title>Networks of energetic and metabolic interactions define dynamics in microbial communities.</title>
        <authorList>
            <person name="Embree M."/>
            <person name="Liu J.K."/>
            <person name="Al-Bassam M.M."/>
            <person name="Zengler K."/>
        </authorList>
    </citation>
    <scope>NUCLEOTIDE SEQUENCE</scope>
</reference>
<proteinExistence type="predicted"/>
<dbReference type="EMBL" id="LNQE01000649">
    <property type="protein sequence ID" value="KUG25583.1"/>
    <property type="molecule type" value="Genomic_DNA"/>
</dbReference>
<name>A0A0W8FXE9_9ZZZZ</name>
<evidence type="ECO:0000313" key="1">
    <source>
        <dbReference type="EMBL" id="KUG25583.1"/>
    </source>
</evidence>
<sequence>MTAKRYDKAKSKLLKDAADEIARNFETNQNFFPHYLERNRDQRDSFKELLIITNTLLISQWSENHTIHLINLFDFYFFTLENYPRFFNESINALSSVYPFVLLQDREPDYPNTDRKRIWRINKGPGLTVIPESENQFITKIHDSTKTKEKENFDKIEQQLKRLLLLYHYVKGMREKDFANIELNMNRIKEFENFFLKFRDSINKQREKSGKNKITDDEIFQLMEKQGLGKEETIIYRIKRVRETGSKKTVNTQTKKDAEVGLRIFDEIMEMIEANIHPTKILNRLKKKNNYNPELIEFAIAAIDGLVNKDK</sequence>
<dbReference type="AlphaFoldDB" id="A0A0W8FXE9"/>
<gene>
    <name evidence="1" type="ORF">ASZ90_004601</name>
</gene>
<organism evidence="1">
    <name type="scientific">hydrocarbon metagenome</name>
    <dbReference type="NCBI Taxonomy" id="938273"/>
    <lineage>
        <taxon>unclassified sequences</taxon>
        <taxon>metagenomes</taxon>
        <taxon>ecological metagenomes</taxon>
    </lineage>
</organism>
<accession>A0A0W8FXE9</accession>